<feature type="region of interest" description="Disordered" evidence="2">
    <location>
        <begin position="1"/>
        <end position="26"/>
    </location>
</feature>
<name>A0A834H199_RHOSS</name>
<sequence length="641" mass="71848">MDSSSDTLKKKAAAGTSSSINPAGNIERREEEKYKWSRYIPLVRATLTGDWKTAENFFQRDISTLTGRITEEMETALHIAVGVGKANIHFVEKLVERMPVEALAFKNNGGATALHLAAYVGNTKAAAILVDKHSPLLYIDAPGLAGGNDIMLPVHCAAVLGRRDTLSYLLDVTSDDRVAVNETSCTRFIDLLISSYFFDIALKWVEKYPRLPASPLETIAWKRSAFESGSQLSFWQRKIYPYVPVKLEKCSVKDQNKRDDVEMSIPQVTSSHVHEDNRAQSIGKNISIFVPQIKHIRKEKLRHVQALQLVKTLCEKLTHYDDGVAQKRVVRVAMARAIDKGIPEIIEEIVERFQSSIWTQNEKQRNLFLQAIINRHENVFNLIYQMSDFRYIATITADNEGNNMLHLAGRLAPANKLSLVAGAALQMQRELQWFEEVKKFLYPALIEARNNKRETPGMVFTREHRDLVDKGEKWMKDTANSCTITAVLIVTIVFAAAITVPGGNNSDTGLPVFSQKVAFIIFAVSDAFSLFTSTTSLLMFLLSILNSRCAERDFLHVLPKRLIIGLFTLFLSITAMMVAFSCTLYLVFGKNKAWMILIPVAALACLPITSFVTLQFPLLVDLISSTYGKGIFGKQGDKILY</sequence>
<dbReference type="Pfam" id="PF13962">
    <property type="entry name" value="PGG"/>
    <property type="match status" value="1"/>
</dbReference>
<dbReference type="PANTHER" id="PTHR24177:SF435">
    <property type="entry name" value="ANKYRIN REPEAT-CONTAINING PROTEIN NPR4-LIKE"/>
    <property type="match status" value="1"/>
</dbReference>
<dbReference type="AlphaFoldDB" id="A0A834H199"/>
<keyword evidence="3" id="KW-1133">Transmembrane helix</keyword>
<dbReference type="SUPFAM" id="SSF140860">
    <property type="entry name" value="Pseudo ankyrin repeat-like"/>
    <property type="match status" value="1"/>
</dbReference>
<evidence type="ECO:0000259" key="4">
    <source>
        <dbReference type="Pfam" id="PF13962"/>
    </source>
</evidence>
<dbReference type="Gene3D" id="1.25.40.20">
    <property type="entry name" value="Ankyrin repeat-containing domain"/>
    <property type="match status" value="1"/>
</dbReference>
<accession>A0A834H199</accession>
<dbReference type="EMBL" id="WJXA01000005">
    <property type="protein sequence ID" value="KAF7142926.1"/>
    <property type="molecule type" value="Genomic_DNA"/>
</dbReference>
<keyword evidence="1" id="KW-0040">ANK repeat</keyword>
<dbReference type="GO" id="GO:0016020">
    <property type="term" value="C:membrane"/>
    <property type="evidence" value="ECO:0007669"/>
    <property type="project" value="TreeGrafter"/>
</dbReference>
<keyword evidence="3" id="KW-0812">Transmembrane</keyword>
<proteinExistence type="predicted"/>
<evidence type="ECO:0000256" key="2">
    <source>
        <dbReference type="SAM" id="MobiDB-lite"/>
    </source>
</evidence>
<feature type="repeat" description="ANK" evidence="1">
    <location>
        <begin position="109"/>
        <end position="141"/>
    </location>
</feature>
<reference evidence="5" key="1">
    <citation type="submission" date="2019-11" db="EMBL/GenBank/DDBJ databases">
        <authorList>
            <person name="Liu Y."/>
            <person name="Hou J."/>
            <person name="Li T.-Q."/>
            <person name="Guan C.-H."/>
            <person name="Wu X."/>
            <person name="Wu H.-Z."/>
            <person name="Ling F."/>
            <person name="Zhang R."/>
            <person name="Shi X.-G."/>
            <person name="Ren J.-P."/>
            <person name="Chen E.-F."/>
            <person name="Sun J.-M."/>
        </authorList>
    </citation>
    <scope>NUCLEOTIDE SEQUENCE</scope>
    <source>
        <strain evidence="5">Adult_tree_wgs_1</strain>
        <tissue evidence="5">Leaves</tissue>
    </source>
</reference>
<gene>
    <name evidence="5" type="ORF">RHSIM_Rhsim05G0010300</name>
</gene>
<feature type="domain" description="PGG" evidence="4">
    <location>
        <begin position="472"/>
        <end position="587"/>
    </location>
</feature>
<feature type="transmembrane region" description="Helical" evidence="3">
    <location>
        <begin position="594"/>
        <end position="620"/>
    </location>
</feature>
<dbReference type="Pfam" id="PF12796">
    <property type="entry name" value="Ank_2"/>
    <property type="match status" value="1"/>
</dbReference>
<dbReference type="SUPFAM" id="SSF48403">
    <property type="entry name" value="Ankyrin repeat"/>
    <property type="match status" value="1"/>
</dbReference>
<evidence type="ECO:0000313" key="6">
    <source>
        <dbReference type="Proteomes" id="UP000626092"/>
    </source>
</evidence>
<organism evidence="5 6">
    <name type="scientific">Rhododendron simsii</name>
    <name type="common">Sims's rhododendron</name>
    <dbReference type="NCBI Taxonomy" id="118357"/>
    <lineage>
        <taxon>Eukaryota</taxon>
        <taxon>Viridiplantae</taxon>
        <taxon>Streptophyta</taxon>
        <taxon>Embryophyta</taxon>
        <taxon>Tracheophyta</taxon>
        <taxon>Spermatophyta</taxon>
        <taxon>Magnoliopsida</taxon>
        <taxon>eudicotyledons</taxon>
        <taxon>Gunneridae</taxon>
        <taxon>Pentapetalae</taxon>
        <taxon>asterids</taxon>
        <taxon>Ericales</taxon>
        <taxon>Ericaceae</taxon>
        <taxon>Ericoideae</taxon>
        <taxon>Rhodoreae</taxon>
        <taxon>Rhododendron</taxon>
    </lineage>
</organism>
<feature type="transmembrane region" description="Helical" evidence="3">
    <location>
        <begin position="562"/>
        <end position="588"/>
    </location>
</feature>
<protein>
    <recommendedName>
        <fullName evidence="4">PGG domain-containing protein</fullName>
    </recommendedName>
</protein>
<dbReference type="InterPro" id="IPR036770">
    <property type="entry name" value="Ankyrin_rpt-contain_sf"/>
</dbReference>
<dbReference type="SMART" id="SM00248">
    <property type="entry name" value="ANK"/>
    <property type="match status" value="3"/>
</dbReference>
<dbReference type="InterPro" id="IPR026961">
    <property type="entry name" value="PGG_dom"/>
</dbReference>
<evidence type="ECO:0000256" key="1">
    <source>
        <dbReference type="PROSITE-ProRule" id="PRU00023"/>
    </source>
</evidence>
<keyword evidence="3" id="KW-0472">Membrane</keyword>
<evidence type="ECO:0000313" key="5">
    <source>
        <dbReference type="EMBL" id="KAF7142926.1"/>
    </source>
</evidence>
<dbReference type="Proteomes" id="UP000626092">
    <property type="component" value="Unassembled WGS sequence"/>
</dbReference>
<dbReference type="PROSITE" id="PS50088">
    <property type="entry name" value="ANK_REPEAT"/>
    <property type="match status" value="1"/>
</dbReference>
<dbReference type="OrthoDB" id="1652385at2759"/>
<keyword evidence="6" id="KW-1185">Reference proteome</keyword>
<dbReference type="PANTHER" id="PTHR24177">
    <property type="entry name" value="CASKIN"/>
    <property type="match status" value="1"/>
</dbReference>
<comment type="caution">
    <text evidence="5">The sequence shown here is derived from an EMBL/GenBank/DDBJ whole genome shotgun (WGS) entry which is preliminary data.</text>
</comment>
<feature type="transmembrane region" description="Helical" evidence="3">
    <location>
        <begin position="479"/>
        <end position="498"/>
    </location>
</feature>
<dbReference type="InterPro" id="IPR002110">
    <property type="entry name" value="Ankyrin_rpt"/>
</dbReference>
<evidence type="ECO:0000256" key="3">
    <source>
        <dbReference type="SAM" id="Phobius"/>
    </source>
</evidence>
<feature type="transmembrane region" description="Helical" evidence="3">
    <location>
        <begin position="518"/>
        <end position="542"/>
    </location>
</feature>